<feature type="domain" description="HTH cro/C1-type" evidence="1">
    <location>
        <begin position="10"/>
        <end position="59"/>
    </location>
</feature>
<dbReference type="GO" id="GO:0003677">
    <property type="term" value="F:DNA binding"/>
    <property type="evidence" value="ECO:0007669"/>
    <property type="project" value="InterPro"/>
</dbReference>
<sequence>MISLIGHWIKQSKLTRKELCEVFGVSQNTLSNWCTGKTFPTIPQAFKLAALFNVKVDDLYQWKEETKKPPLE</sequence>
<dbReference type="EMBL" id="MAYT01000023">
    <property type="protein sequence ID" value="OCA87483.1"/>
    <property type="molecule type" value="Genomic_DNA"/>
</dbReference>
<protein>
    <submittedName>
        <fullName evidence="2">Transcriptional regulator</fullName>
    </submittedName>
</protein>
<dbReference type="Pfam" id="PF01381">
    <property type="entry name" value="HTH_3"/>
    <property type="match status" value="1"/>
</dbReference>
<comment type="caution">
    <text evidence="2">The sequence shown here is derived from an EMBL/GenBank/DDBJ whole genome shotgun (WGS) entry which is preliminary data.</text>
</comment>
<organism evidence="2 3">
    <name type="scientific">Pseudobacillus wudalianchiensis</name>
    <dbReference type="NCBI Taxonomy" id="1743143"/>
    <lineage>
        <taxon>Bacteria</taxon>
        <taxon>Bacillati</taxon>
        <taxon>Bacillota</taxon>
        <taxon>Bacilli</taxon>
        <taxon>Bacillales</taxon>
        <taxon>Bacillaceae</taxon>
        <taxon>Pseudobacillus</taxon>
    </lineage>
</organism>
<evidence type="ECO:0000259" key="1">
    <source>
        <dbReference type="PROSITE" id="PS50943"/>
    </source>
</evidence>
<evidence type="ECO:0000313" key="2">
    <source>
        <dbReference type="EMBL" id="OCA87483.1"/>
    </source>
</evidence>
<proteinExistence type="predicted"/>
<dbReference type="AlphaFoldDB" id="A0A1B9AUH0"/>
<dbReference type="PROSITE" id="PS50943">
    <property type="entry name" value="HTH_CROC1"/>
    <property type="match status" value="1"/>
</dbReference>
<evidence type="ECO:0000313" key="3">
    <source>
        <dbReference type="Proteomes" id="UP000092578"/>
    </source>
</evidence>
<dbReference type="CDD" id="cd00093">
    <property type="entry name" value="HTH_XRE"/>
    <property type="match status" value="1"/>
</dbReference>
<dbReference type="SMART" id="SM00530">
    <property type="entry name" value="HTH_XRE"/>
    <property type="match status" value="1"/>
</dbReference>
<dbReference type="Gene3D" id="1.10.260.40">
    <property type="entry name" value="lambda repressor-like DNA-binding domains"/>
    <property type="match status" value="1"/>
</dbReference>
<dbReference type="Proteomes" id="UP000092578">
    <property type="component" value="Unassembled WGS sequence"/>
</dbReference>
<dbReference type="InterPro" id="IPR001387">
    <property type="entry name" value="Cro/C1-type_HTH"/>
</dbReference>
<dbReference type="InterPro" id="IPR010982">
    <property type="entry name" value="Lambda_DNA-bd_dom_sf"/>
</dbReference>
<name>A0A1B9AUH0_9BACI</name>
<keyword evidence="3" id="KW-1185">Reference proteome</keyword>
<accession>A0A1B9AUH0</accession>
<reference evidence="3" key="1">
    <citation type="submission" date="2016-05" db="EMBL/GenBank/DDBJ databases">
        <authorList>
            <person name="Liu B."/>
            <person name="Wang J."/>
            <person name="Zhu Y."/>
            <person name="Liu G."/>
            <person name="Chen Q."/>
            <person name="Chen Z."/>
            <person name="Lan J."/>
            <person name="Che J."/>
            <person name="Ge C."/>
            <person name="Shi H."/>
            <person name="Pan Z."/>
            <person name="Liu X."/>
        </authorList>
    </citation>
    <scope>NUCLEOTIDE SEQUENCE [LARGE SCALE GENOMIC DNA]</scope>
    <source>
        <strain evidence="3">FJAT-27215</strain>
    </source>
</reference>
<gene>
    <name evidence="2" type="ORF">A8F95_08460</name>
</gene>
<dbReference type="SUPFAM" id="SSF47413">
    <property type="entry name" value="lambda repressor-like DNA-binding domains"/>
    <property type="match status" value="1"/>
</dbReference>